<dbReference type="InterPro" id="IPR039299">
    <property type="entry name" value="SEOA"/>
</dbReference>
<reference evidence="4" key="1">
    <citation type="submission" date="2025-08" db="UniProtKB">
        <authorList>
            <consortium name="RefSeq"/>
        </authorList>
    </citation>
    <scope>IDENTIFICATION</scope>
    <source>
        <tissue evidence="4">Etiolated seedlings</tissue>
    </source>
</reference>
<protein>
    <submittedName>
        <fullName evidence="4">Protein SIEVE ELEMENT OCCLUSION B</fullName>
    </submittedName>
</protein>
<dbReference type="RefSeq" id="XP_004516128.1">
    <property type="nucleotide sequence ID" value="XM_004516071.3"/>
</dbReference>
<dbReference type="STRING" id="3827.A0A1S2Z6W8"/>
<organism evidence="3 4">
    <name type="scientific">Cicer arietinum</name>
    <name type="common">Chickpea</name>
    <name type="synonym">Garbanzo</name>
    <dbReference type="NCBI Taxonomy" id="3827"/>
    <lineage>
        <taxon>Eukaryota</taxon>
        <taxon>Viridiplantae</taxon>
        <taxon>Streptophyta</taxon>
        <taxon>Embryophyta</taxon>
        <taxon>Tracheophyta</taxon>
        <taxon>Spermatophyta</taxon>
        <taxon>Magnoliopsida</taxon>
        <taxon>eudicotyledons</taxon>
        <taxon>Gunneridae</taxon>
        <taxon>Pentapetalae</taxon>
        <taxon>rosids</taxon>
        <taxon>fabids</taxon>
        <taxon>Fabales</taxon>
        <taxon>Fabaceae</taxon>
        <taxon>Papilionoideae</taxon>
        <taxon>50 kb inversion clade</taxon>
        <taxon>NPAAA clade</taxon>
        <taxon>Hologalegina</taxon>
        <taxon>IRL clade</taxon>
        <taxon>Cicereae</taxon>
        <taxon>Cicer</taxon>
    </lineage>
</organism>
<sequence length="729" mass="84031">MTSIYKLGAMQQLMKGGNHMPGNVISDDSILVKKIVSDHDPERLDYDVKPLLEIVEDILRRSTLSSDSGHVSMGTLSHIDHVEDRSHLPVYTNRLEALSVKIDRISVEISYKILSDIDAHSTTVSIFDMITTYEWDVKLVLALAAFALNYGEFWLLAHIHDTNQLAKSMAILKQLPGIMEHSSSLKPRFDTLNDVVSVILEVTKCVIEFNAIQTRYITEDVSAYTTASNHIPIACYWCIRSIVACVAQITSLTTLGYEIFTSNDAWELSTLAFKLRNIADHLTKLLHSCREHIAQVVVAEAYGILRDLFSKPHIDNMKILKALIYSQDDILPLYDGVMKKRVSLEGLRRKNVLLLFSGLEFSTDELLILEQIYNESKAHAPRQESRYELVWIPIVDQTSEWTDQKKNQLENMRESMPWHSVYDPLVISKAVIWFIQSEWKYKNKAILVVLDPQGRVACPNAIHMMWIWGSAAFPFTSSREENLWKDETWRLELLVDGIDTEILNWIKEGKYIFLYGGDDPDWIRRFVKEARRVAQATQTPLEMVYLGKSNKREQVQRVVDTIIRENLYSHSWSEQSMIWFFWTRLQSMLFSKIQLKQVDDNDIVMQEIKKLLSYDKQGGWFVLARGSQIVVNGHAATGLQALVEYELKWKQHADRDGFEPAFKEYYGKLHSVANPCCRFEFSHSMGRIPDRLTCPECRRNMHVLTTFQCCHDDNVEEDFFVSSVAPLTN</sequence>
<feature type="domain" description="Sieve element occlusion N-terminal" evidence="1">
    <location>
        <begin position="26"/>
        <end position="313"/>
    </location>
</feature>
<dbReference type="PANTHER" id="PTHR33232">
    <property type="entry name" value="PROTEIN SIEVE ELEMENT OCCLUSION B-LIKE"/>
    <property type="match status" value="1"/>
</dbReference>
<dbReference type="PaxDb" id="3827-XP_004516128.1"/>
<evidence type="ECO:0000313" key="3">
    <source>
        <dbReference type="Proteomes" id="UP000087171"/>
    </source>
</evidence>
<dbReference type="Proteomes" id="UP000087171">
    <property type="component" value="Unplaced"/>
</dbReference>
<dbReference type="KEGG" id="cam:101508220"/>
<evidence type="ECO:0000259" key="1">
    <source>
        <dbReference type="Pfam" id="PF14576"/>
    </source>
</evidence>
<feature type="domain" description="Sieve element occlusion C-terminal" evidence="2">
    <location>
        <begin position="478"/>
        <end position="711"/>
    </location>
</feature>
<dbReference type="eggNOG" id="ENOG502QRW8">
    <property type="taxonomic scope" value="Eukaryota"/>
</dbReference>
<dbReference type="PANTHER" id="PTHR33232:SF9">
    <property type="entry name" value="PROTEIN SIEVE ELEMENT OCCLUSION B"/>
    <property type="match status" value="1"/>
</dbReference>
<proteinExistence type="predicted"/>
<dbReference type="InterPro" id="IPR027942">
    <property type="entry name" value="SEO_N"/>
</dbReference>
<evidence type="ECO:0000313" key="4">
    <source>
        <dbReference type="RefSeq" id="XP_004516128.1"/>
    </source>
</evidence>
<keyword evidence="3" id="KW-1185">Reference proteome</keyword>
<name>A0A1S2Z6W8_CICAR</name>
<accession>A0A1S2Z6W8</accession>
<dbReference type="InterPro" id="IPR027944">
    <property type="entry name" value="SEO_C"/>
</dbReference>
<dbReference type="OrthoDB" id="1895250at2759"/>
<dbReference type="GO" id="GO:0010088">
    <property type="term" value="P:phloem development"/>
    <property type="evidence" value="ECO:0007669"/>
    <property type="project" value="InterPro"/>
</dbReference>
<dbReference type="AlphaFoldDB" id="A0A1S2Z6W8"/>
<dbReference type="GeneID" id="101508220"/>
<gene>
    <name evidence="4" type="primary">LOC101508220</name>
</gene>
<dbReference type="Pfam" id="PF14576">
    <property type="entry name" value="SEO_N"/>
    <property type="match status" value="1"/>
</dbReference>
<dbReference type="Pfam" id="PF14577">
    <property type="entry name" value="SEO_C"/>
    <property type="match status" value="1"/>
</dbReference>
<evidence type="ECO:0000259" key="2">
    <source>
        <dbReference type="Pfam" id="PF14577"/>
    </source>
</evidence>